<dbReference type="InterPro" id="IPR016753">
    <property type="entry name" value="PBSX_Firmicutes"/>
</dbReference>
<proteinExistence type="predicted"/>
<keyword evidence="3" id="KW-1185">Reference proteome</keyword>
<dbReference type="GeneID" id="96156328"/>
<dbReference type="KEGG" id="npl:FGF80_10055"/>
<sequence length="515" mass="56535">MSDDTPDDSMTSDLGGAYTEMMNKATAAKAEESQQQQSEKFGQARGGAIKPPYPPKQLAKLIELNTTHAKCGFSKARNVAGFGLEIVPHPEVEDPDESQKEDAKEFWFEGDSTWQVGPMESELATPADVLEMAWADYEFIGWLSIETLTNMAGEPTGLAYIPAPTIRKRKDAPGFVQEVDGDLQYFGSFGDRYGDDRTFVDANSGNYGSGVDGDVANEIIWKRNHTPFVEHYGTPDIVPAIPNIEGDQEARAFNIEYFDNSAVPKLAIIVEGGTLSEESRKDIRKLFHDKLQEENHRTAILEVNELLEEKAGQFADPNSDSDQVRIRVEPLTVGMEEDASFLDYHSHNEHEILKAHEVPPIEAGTIESGAFSTDAEAQRKSYLETTIQPKQEALAELLYETIHDALGVTDYTVQFRAKGVDTRLTDAEVVRTRAQASQGTMLVDEVREELGLEPLGGAAGNMMLAELGGMGGPMGGGGVGQAIEDLVDDRVDEVRDDLLEDVRTESRIQTTPGDD</sequence>
<dbReference type="EMBL" id="CP040637">
    <property type="protein sequence ID" value="QCW03561.1"/>
    <property type="molecule type" value="Genomic_DNA"/>
</dbReference>
<dbReference type="RefSeq" id="WP_138653737.1">
    <property type="nucleotide sequence ID" value="NZ_CP040637.1"/>
</dbReference>
<dbReference type="InterPro" id="IPR006944">
    <property type="entry name" value="Phage/GTA_portal"/>
</dbReference>
<protein>
    <submittedName>
        <fullName evidence="2">Phage portal protein</fullName>
    </submittedName>
</protein>
<name>A0A4P9TFG7_9EURY</name>
<accession>A0A4P9TFG7</accession>
<evidence type="ECO:0000313" key="2">
    <source>
        <dbReference type="EMBL" id="QCW03561.1"/>
    </source>
</evidence>
<evidence type="ECO:0000256" key="1">
    <source>
        <dbReference type="SAM" id="MobiDB-lite"/>
    </source>
</evidence>
<gene>
    <name evidence="2" type="ORF">FGF80_10055</name>
</gene>
<dbReference type="Proteomes" id="UP000307562">
    <property type="component" value="Chromosome"/>
</dbReference>
<feature type="region of interest" description="Disordered" evidence="1">
    <location>
        <begin position="1"/>
        <end position="52"/>
    </location>
</feature>
<reference evidence="3" key="1">
    <citation type="submission" date="2019-05" db="EMBL/GenBank/DDBJ databases">
        <title>Complete Genome Sequence and Methylation Pattern of the Halophilic Archaeon Natrinema pallidum BOL6-1.</title>
        <authorList>
            <person name="DasSarma P."/>
            <person name="DasSarma B.P."/>
            <person name="DasSarma S.L."/>
            <person name="Martinez F.L."/>
            <person name="Guzman D."/>
            <person name="Roberts R.J."/>
            <person name="DasSarma S."/>
        </authorList>
    </citation>
    <scope>NUCLEOTIDE SEQUENCE [LARGE SCALE GENOMIC DNA]</scope>
    <source>
        <strain evidence="3">BOL6-1</strain>
    </source>
</reference>
<evidence type="ECO:0000313" key="3">
    <source>
        <dbReference type="Proteomes" id="UP000307562"/>
    </source>
</evidence>
<dbReference type="Pfam" id="PF04860">
    <property type="entry name" value="Phage_portal"/>
    <property type="match status" value="1"/>
</dbReference>
<feature type="compositionally biased region" description="Low complexity" evidence="1">
    <location>
        <begin position="24"/>
        <end position="40"/>
    </location>
</feature>
<organism evidence="2 3">
    <name type="scientific">Natrinema pallidum</name>
    <dbReference type="NCBI Taxonomy" id="69527"/>
    <lineage>
        <taxon>Archaea</taxon>
        <taxon>Methanobacteriati</taxon>
        <taxon>Methanobacteriota</taxon>
        <taxon>Stenosarchaea group</taxon>
        <taxon>Halobacteria</taxon>
        <taxon>Halobacteriales</taxon>
        <taxon>Natrialbaceae</taxon>
        <taxon>Natrinema</taxon>
    </lineage>
</organism>
<dbReference type="AlphaFoldDB" id="A0A4P9TFG7"/>
<dbReference type="PIRSF" id="PIRSF019260">
    <property type="entry name" value="PBSX_XkdE_prd"/>
    <property type="match status" value="1"/>
</dbReference>